<dbReference type="OMA" id="ICEYAVT"/>
<dbReference type="SUPFAM" id="SSF52047">
    <property type="entry name" value="RNI-like"/>
    <property type="match status" value="1"/>
</dbReference>
<dbReference type="Gene3D" id="3.80.10.10">
    <property type="entry name" value="Ribonuclease Inhibitor"/>
    <property type="match status" value="1"/>
</dbReference>
<sequence length="948" mass="110507">MAYQAERLPWQTLASIFDLKPTNHCQHDAFNLHPRDEPETGQKLSKFLDAFVKSASSDARLEREKYPEKYDPLDAGIFLRSMSGEKQDDSVRMQYDRLPEKQVILSDKLVDKITPIVRRWYSTDEDDSISNKFEQGLLCPHVNESDKCECVLPLKERQLAAFQRDYYPNDCFQFYAHNSEAYHNLNFVKTLILLGEMDPILQVCSSDECYLSKWWEVGPCYCEGLTLGWNMICEYAVTMYLTLNILYCFPETWQADDGSPIDDYRTLGSYQMAVRLCTISSGCQIATYPHRDIFGIQDEQFKLYPRPYDISRWKHTLKVDDSYVSRMRDRDLEWDIDSEPINPYAYKLDFYPYGLMTYDEFLNFEKPASYQPHTNDIPHVRWMLGQKGLPTELVDSILSKAEYIPTRSLPVDGKPFHPGNKAKLDRYLEECWQLIVRCFMLGFELEDEDVDFEKRIRRLFKACIREVFRTLHSNPTLAGNIRALKLVEVSGYRENVDFERALDHLNLEPSLASRLKTRLFCSGGVDSLLPLYTPQVQLIDYTMTNYDSNRHWMMSGMLGLEVDVEILWHKIRYIGDRSIDQRDLSYSPDEQKINQQALTDAVGNMSVNQGLFPNLEEVRLRGQDIRSGFVAAWSIEPILLNPNLKTLRTFGVDWYMGGKQKFVWPTHQSNLECLDLQETVIDADTLKSIMTRCPKLKSLSIDWADIYQKATYKDAIDQALDRGLNGYMDRSNYGSDDDDDDDYDQDSPAPPDPVYDIHVDLTGFGDVLREHGRDLEELAVSTFNYKNTEFESYCEGYIGTLRDFTKLKHLKIDCHDLLGVDNEDFIHGPRMINELGHVLPTSIETLYLYNEIQHPGTYWEPGPCNTETLVKEFLAEAETCAPNLRKVVVEWYESKYEWKEICKTYWSRETIDDGWDVQFIEEKFEVEFCDEQHKMALVVLTKKDKRHH</sequence>
<dbReference type="EMBL" id="LYXU01000004">
    <property type="protein sequence ID" value="OBS17751.1"/>
    <property type="molecule type" value="Genomic_DNA"/>
</dbReference>
<comment type="caution">
    <text evidence="2">The sequence shown here is derived from an EMBL/GenBank/DDBJ whole genome shotgun (WGS) entry which is preliminary data.</text>
</comment>
<proteinExistence type="predicted"/>
<reference evidence="2 3" key="1">
    <citation type="submission" date="2016-06" db="EMBL/GenBank/DDBJ databases">
        <title>Living apart together: crosstalk between the core and supernumerary genomes in a fungal plant pathogen.</title>
        <authorList>
            <person name="Vanheule A."/>
            <person name="Audenaert K."/>
            <person name="Warris S."/>
            <person name="Van De Geest H."/>
            <person name="Schijlen E."/>
            <person name="Hofte M."/>
            <person name="De Saeger S."/>
            <person name="Haesaert G."/>
            <person name="Waalwijk C."/>
            <person name="Van Der Lee T."/>
        </authorList>
    </citation>
    <scope>NUCLEOTIDE SEQUENCE [LARGE SCALE GENOMIC DNA]</scope>
    <source>
        <strain evidence="2 3">2516</strain>
    </source>
</reference>
<gene>
    <name evidence="2" type="ORF">FPOA_09483</name>
</gene>
<dbReference type="InterPro" id="IPR032675">
    <property type="entry name" value="LRR_dom_sf"/>
</dbReference>
<organism evidence="2 3">
    <name type="scientific">Fusarium poae</name>
    <dbReference type="NCBI Taxonomy" id="36050"/>
    <lineage>
        <taxon>Eukaryota</taxon>
        <taxon>Fungi</taxon>
        <taxon>Dikarya</taxon>
        <taxon>Ascomycota</taxon>
        <taxon>Pezizomycotina</taxon>
        <taxon>Sordariomycetes</taxon>
        <taxon>Hypocreomycetidae</taxon>
        <taxon>Hypocreales</taxon>
        <taxon>Nectriaceae</taxon>
        <taxon>Fusarium</taxon>
    </lineage>
</organism>
<feature type="region of interest" description="Disordered" evidence="1">
    <location>
        <begin position="734"/>
        <end position="753"/>
    </location>
</feature>
<dbReference type="AlphaFoldDB" id="A0A1B8AB96"/>
<evidence type="ECO:0008006" key="4">
    <source>
        <dbReference type="Google" id="ProtNLM"/>
    </source>
</evidence>
<dbReference type="OrthoDB" id="3204049at2759"/>
<name>A0A1B8AB96_FUSPO</name>
<evidence type="ECO:0000256" key="1">
    <source>
        <dbReference type="SAM" id="MobiDB-lite"/>
    </source>
</evidence>
<keyword evidence="3" id="KW-1185">Reference proteome</keyword>
<dbReference type="Proteomes" id="UP000091967">
    <property type="component" value="Unassembled WGS sequence"/>
</dbReference>
<feature type="compositionally biased region" description="Acidic residues" evidence="1">
    <location>
        <begin position="735"/>
        <end position="745"/>
    </location>
</feature>
<protein>
    <recommendedName>
        <fullName evidence="4">F-box domain-containing protein</fullName>
    </recommendedName>
</protein>
<evidence type="ECO:0000313" key="3">
    <source>
        <dbReference type="Proteomes" id="UP000091967"/>
    </source>
</evidence>
<evidence type="ECO:0000313" key="2">
    <source>
        <dbReference type="EMBL" id="OBS17751.1"/>
    </source>
</evidence>
<accession>A0A1B8AB96</accession>